<sequence>MGSLTRLQPGPAPKVAFHRTEMSRILDVYGRMVMSGQAKDYAIGMHADHAVFAIFRRHAEAPTWRIEKVPALRNQQGAYIVYGSQDQVLKRGHDLGQVLRVFETRRFEVINGRAD</sequence>
<comment type="caution">
    <text evidence="1">The sequence shown here is derived from an EMBL/GenBank/DDBJ whole genome shotgun (WGS) entry which is preliminary data.</text>
</comment>
<keyword evidence="2" id="KW-1185">Reference proteome</keyword>
<dbReference type="OrthoDB" id="7159482at2"/>
<dbReference type="InterPro" id="IPR021252">
    <property type="entry name" value="DUF2794"/>
</dbReference>
<evidence type="ECO:0000313" key="2">
    <source>
        <dbReference type="Proteomes" id="UP000266385"/>
    </source>
</evidence>
<dbReference type="EMBL" id="QWFX01000006">
    <property type="protein sequence ID" value="RIJ30177.1"/>
    <property type="molecule type" value="Genomic_DNA"/>
</dbReference>
<organism evidence="1 2">
    <name type="scientific">Henriciella mobilis</name>
    <dbReference type="NCBI Taxonomy" id="2305467"/>
    <lineage>
        <taxon>Bacteria</taxon>
        <taxon>Pseudomonadati</taxon>
        <taxon>Pseudomonadota</taxon>
        <taxon>Alphaproteobacteria</taxon>
        <taxon>Hyphomonadales</taxon>
        <taxon>Hyphomonadaceae</taxon>
        <taxon>Henriciella</taxon>
    </lineage>
</organism>
<name>A0A399RJK1_9PROT</name>
<evidence type="ECO:0000313" key="1">
    <source>
        <dbReference type="EMBL" id="RIJ30177.1"/>
    </source>
</evidence>
<protein>
    <submittedName>
        <fullName evidence="1">DUF2794 domain-containing protein</fullName>
    </submittedName>
</protein>
<dbReference type="RefSeq" id="WP_119375496.1">
    <property type="nucleotide sequence ID" value="NZ_QWFX01000006.1"/>
</dbReference>
<gene>
    <name evidence="1" type="ORF">D1223_05875</name>
</gene>
<dbReference type="Pfam" id="PF10984">
    <property type="entry name" value="DUF2794"/>
    <property type="match status" value="1"/>
</dbReference>
<accession>A0A399RJK1</accession>
<dbReference type="Proteomes" id="UP000266385">
    <property type="component" value="Unassembled WGS sequence"/>
</dbReference>
<dbReference type="AlphaFoldDB" id="A0A399RJK1"/>
<reference evidence="1 2" key="1">
    <citation type="submission" date="2018-08" db="EMBL/GenBank/DDBJ databases">
        <title>Henriciella mobilis sp. nov., isolated from seawater.</title>
        <authorList>
            <person name="Cheng H."/>
            <person name="Wu Y.-H."/>
            <person name="Xu X.-W."/>
            <person name="Guo L.-L."/>
        </authorList>
    </citation>
    <scope>NUCLEOTIDE SEQUENCE [LARGE SCALE GENOMIC DNA]</scope>
    <source>
        <strain evidence="1 2">JN25</strain>
    </source>
</reference>
<proteinExistence type="predicted"/>